<evidence type="ECO:0000256" key="1">
    <source>
        <dbReference type="ARBA" id="ARBA00001970"/>
    </source>
</evidence>
<evidence type="ECO:0000313" key="13">
    <source>
        <dbReference type="EMBL" id="CCE95455.1"/>
    </source>
</evidence>
<evidence type="ECO:0000256" key="4">
    <source>
        <dbReference type="ARBA" id="ARBA00022723"/>
    </source>
</evidence>
<dbReference type="Pfam" id="PF02628">
    <property type="entry name" value="COX15-CtaA"/>
    <property type="match status" value="1"/>
</dbReference>
<dbReference type="EMBL" id="HE616890">
    <property type="protein sequence ID" value="CCE95455.1"/>
    <property type="molecule type" value="Genomic_DNA"/>
</dbReference>
<keyword evidence="12" id="KW-1003">Cell membrane</keyword>
<dbReference type="GO" id="GO:0006784">
    <property type="term" value="P:heme A biosynthetic process"/>
    <property type="evidence" value="ECO:0007669"/>
    <property type="project" value="UniProtKB-UniRule"/>
</dbReference>
<comment type="pathway">
    <text evidence="10 12">Porphyrin-containing compound metabolism; heme A biosynthesis; heme A from heme O: step 1/1.</text>
</comment>
<dbReference type="eggNOG" id="COG1612">
    <property type="taxonomic scope" value="Bacteria"/>
</dbReference>
<dbReference type="PANTHER" id="PTHR23289">
    <property type="entry name" value="CYTOCHROME C OXIDASE ASSEMBLY PROTEIN COX15"/>
    <property type="match status" value="1"/>
</dbReference>
<feature type="transmembrane region" description="Helical" evidence="12">
    <location>
        <begin position="175"/>
        <end position="193"/>
    </location>
</feature>
<dbReference type="InterPro" id="IPR023754">
    <property type="entry name" value="HemeA_Synthase_type2"/>
</dbReference>
<dbReference type="HAMAP" id="MF_01665">
    <property type="entry name" value="HemeA_synth_type2"/>
    <property type="match status" value="1"/>
</dbReference>
<accession>G9A3Z9</accession>
<keyword evidence="7 12" id="KW-0408">Iron</keyword>
<proteinExistence type="inferred from homology"/>
<name>G9A3Z9_SINF1</name>
<evidence type="ECO:0000256" key="12">
    <source>
        <dbReference type="HAMAP-Rule" id="MF_01665"/>
    </source>
</evidence>
<evidence type="ECO:0000256" key="9">
    <source>
        <dbReference type="ARBA" id="ARBA00023136"/>
    </source>
</evidence>
<protein>
    <recommendedName>
        <fullName evidence="12">Heme A synthase</fullName>
        <shortName evidence="12">HAS</shortName>
        <ecNumber evidence="12">1.17.99.9</ecNumber>
    </recommendedName>
    <alternativeName>
        <fullName evidence="12">Cytochrome aa3-controlling protein</fullName>
    </alternativeName>
</protein>
<comment type="subcellular location">
    <subcellularLocation>
        <location evidence="12">Cell membrane</location>
        <topology evidence="12">Multi-pass membrane protein</topology>
    </subcellularLocation>
    <subcellularLocation>
        <location evidence="2">Membrane</location>
        <topology evidence="2">Multi-pass membrane protein</topology>
    </subcellularLocation>
</comment>
<feature type="transmembrane region" description="Helical" evidence="12">
    <location>
        <begin position="205"/>
        <end position="226"/>
    </location>
</feature>
<comment type="catalytic activity">
    <reaction evidence="11">
        <text>Fe(II)-heme o + 2 A + H2O = Fe(II)-heme a + 2 AH2</text>
        <dbReference type="Rhea" id="RHEA:63388"/>
        <dbReference type="ChEBI" id="CHEBI:13193"/>
        <dbReference type="ChEBI" id="CHEBI:15377"/>
        <dbReference type="ChEBI" id="CHEBI:17499"/>
        <dbReference type="ChEBI" id="CHEBI:60530"/>
        <dbReference type="ChEBI" id="CHEBI:61715"/>
        <dbReference type="EC" id="1.17.99.9"/>
    </reaction>
    <physiologicalReaction direction="left-to-right" evidence="11">
        <dbReference type="Rhea" id="RHEA:63389"/>
    </physiologicalReaction>
</comment>
<evidence type="ECO:0000256" key="11">
    <source>
        <dbReference type="ARBA" id="ARBA00048044"/>
    </source>
</evidence>
<keyword evidence="8 12" id="KW-0350">Heme biosynthesis</keyword>
<evidence type="ECO:0000256" key="6">
    <source>
        <dbReference type="ARBA" id="ARBA00023002"/>
    </source>
</evidence>
<evidence type="ECO:0000256" key="7">
    <source>
        <dbReference type="ARBA" id="ARBA00023004"/>
    </source>
</evidence>
<evidence type="ECO:0000256" key="2">
    <source>
        <dbReference type="ARBA" id="ARBA00004141"/>
    </source>
</evidence>
<gene>
    <name evidence="12" type="primary">ctaA</name>
    <name evidence="13" type="ordered locus">SFHH103_00956</name>
</gene>
<feature type="transmembrane region" description="Helical" evidence="12">
    <location>
        <begin position="367"/>
        <end position="384"/>
    </location>
</feature>
<feature type="transmembrane region" description="Helical" evidence="12">
    <location>
        <begin position="62"/>
        <end position="81"/>
    </location>
</feature>
<keyword evidence="5 12" id="KW-1133">Transmembrane helix</keyword>
<comment type="similarity">
    <text evidence="12">Belongs to the COX15/CtaA family. Type 2 subfamily.</text>
</comment>
<dbReference type="UniPathway" id="UPA00269">
    <property type="reaction ID" value="UER00713"/>
</dbReference>
<dbReference type="GO" id="GO:0046872">
    <property type="term" value="F:metal ion binding"/>
    <property type="evidence" value="ECO:0007669"/>
    <property type="project" value="UniProtKB-KW"/>
</dbReference>
<dbReference type="InterPro" id="IPR003780">
    <property type="entry name" value="COX15/CtaA_fam"/>
</dbReference>
<comment type="cofactor">
    <cofactor evidence="1 12">
        <name>heme b</name>
        <dbReference type="ChEBI" id="CHEBI:60344"/>
    </cofactor>
</comment>
<evidence type="ECO:0000313" key="14">
    <source>
        <dbReference type="Proteomes" id="UP000007735"/>
    </source>
</evidence>
<feature type="transmembrane region" description="Helical" evidence="12">
    <location>
        <begin position="145"/>
        <end position="163"/>
    </location>
</feature>
<dbReference type="Proteomes" id="UP000007735">
    <property type="component" value="Chromosome"/>
</dbReference>
<dbReference type="EC" id="1.17.99.9" evidence="12"/>
<feature type="binding site" description="axial binding residue" evidence="12">
    <location>
        <position position="369"/>
    </location>
    <ligand>
        <name>heme</name>
        <dbReference type="ChEBI" id="CHEBI:30413"/>
    </ligand>
    <ligandPart>
        <name>Fe</name>
        <dbReference type="ChEBI" id="CHEBI:18248"/>
    </ligandPart>
</feature>
<comment type="function">
    <text evidence="12">Catalyzes the conversion of heme O to heme A by two successive hydroxylations of the methyl group at C8. The first hydroxylation forms heme I, the second hydroxylation results in an unstable dihydroxymethyl group, which spontaneously dehydrates, resulting in the formyl group of heme A.</text>
</comment>
<feature type="binding site" description="axial binding residue" evidence="12">
    <location>
        <position position="308"/>
    </location>
    <ligand>
        <name>heme</name>
        <dbReference type="ChEBI" id="CHEBI:30413"/>
    </ligand>
    <ligandPart>
        <name>Fe</name>
        <dbReference type="ChEBI" id="CHEBI:18248"/>
    </ligandPart>
</feature>
<dbReference type="GO" id="GO:0005886">
    <property type="term" value="C:plasma membrane"/>
    <property type="evidence" value="ECO:0007669"/>
    <property type="project" value="UniProtKB-SubCell"/>
</dbReference>
<dbReference type="HOGENOM" id="CLU_017627_0_0_5"/>
<evidence type="ECO:0000256" key="10">
    <source>
        <dbReference type="ARBA" id="ARBA00044501"/>
    </source>
</evidence>
<keyword evidence="4 12" id="KW-0479">Metal-binding</keyword>
<dbReference type="PATRIC" id="fig|380.5.peg.1020"/>
<organism evidence="13 14">
    <name type="scientific">Sinorhizobium fredii (strain HH103)</name>
    <dbReference type="NCBI Taxonomy" id="1117943"/>
    <lineage>
        <taxon>Bacteria</taxon>
        <taxon>Pseudomonadati</taxon>
        <taxon>Pseudomonadota</taxon>
        <taxon>Alphaproteobacteria</taxon>
        <taxon>Hyphomicrobiales</taxon>
        <taxon>Rhizobiaceae</taxon>
        <taxon>Sinorhizobium/Ensifer group</taxon>
        <taxon>Sinorhizobium</taxon>
    </lineage>
</organism>
<evidence type="ECO:0000256" key="3">
    <source>
        <dbReference type="ARBA" id="ARBA00022692"/>
    </source>
</evidence>
<dbReference type="KEGG" id="sfh:SFHH103_00956"/>
<keyword evidence="6 12" id="KW-0560">Oxidoreductase</keyword>
<dbReference type="AlphaFoldDB" id="G9A3Z9"/>
<sequence>MFCTALWCKSTAFDWLWLATRSLGGLQPANEEDVMAHADLATEQSLRSEIDKTEHHRRQIRGWLVVVLFALFALVIVGGATRLTESGLSITEWKPIHGVVPPLSAEEWEEEFRLYQRIPQYEQMNKGMTVEAFKTIFWWEWAHRLLARSIGVTFALPLFFFWVAGRVERRLRLPLHGILALGGFQGFIGWWMVSSGLVERTEVSQYRLATHLVIACLIFAACMWIYRGLSPHTGDAAPTRRSQTMAGIIAAMSLFQIYLGALVAGLDAGLSYNTWPLMDGAIVPGDLFLQQPVWINLFENPKTVQFLHRAGAYLLFALAFAHMVVSLRAAPGTTHARRSVLLFVLVTIQAVIGITTLVLQVPIGWGVLHQAGALVVLGFAIAHWRGFVGEYPRPTAIEVRD</sequence>
<keyword evidence="3 12" id="KW-0812">Transmembrane</keyword>
<dbReference type="PANTHER" id="PTHR23289:SF2">
    <property type="entry name" value="CYTOCHROME C OXIDASE ASSEMBLY PROTEIN COX15 HOMOLOG"/>
    <property type="match status" value="1"/>
</dbReference>
<evidence type="ECO:0000256" key="8">
    <source>
        <dbReference type="ARBA" id="ARBA00023133"/>
    </source>
</evidence>
<dbReference type="STRING" id="1117943.SFHH103_00956"/>
<evidence type="ECO:0000256" key="5">
    <source>
        <dbReference type="ARBA" id="ARBA00022989"/>
    </source>
</evidence>
<dbReference type="GO" id="GO:0120547">
    <property type="term" value="F:heme A synthase activity"/>
    <property type="evidence" value="ECO:0007669"/>
    <property type="project" value="UniProtKB-EC"/>
</dbReference>
<feature type="transmembrane region" description="Helical" evidence="12">
    <location>
        <begin position="306"/>
        <end position="327"/>
    </location>
</feature>
<reference evidence="13 14" key="1">
    <citation type="journal article" date="2012" name="J. Bacteriol.">
        <title>Genome sequence of the soybean symbiont Sinorhizobium fredii HH103.</title>
        <authorList>
            <person name="Weidner S."/>
            <person name="Becker A."/>
            <person name="Bonilla I."/>
            <person name="Jaenicke S."/>
            <person name="Lloret J."/>
            <person name="Margaret I."/>
            <person name="Puhler A."/>
            <person name="Ruiz-Sainz J.E."/>
            <person name="Schneiker-Bekel S."/>
            <person name="Szczepanowski R."/>
            <person name="Vinardell J.M."/>
            <person name="Zehner S."/>
            <person name="Gottfert M."/>
        </authorList>
    </citation>
    <scope>NUCLEOTIDE SEQUENCE [LARGE SCALE GENOMIC DNA]</scope>
    <source>
        <strain evidence="13 14">HH103</strain>
    </source>
</reference>
<comment type="subunit">
    <text evidence="12">Interacts with CtaB.</text>
</comment>
<feature type="transmembrane region" description="Helical" evidence="12">
    <location>
        <begin position="339"/>
        <end position="361"/>
    </location>
</feature>
<feature type="transmembrane region" description="Helical" evidence="12">
    <location>
        <begin position="246"/>
        <end position="266"/>
    </location>
</feature>
<keyword evidence="9 12" id="KW-0472">Membrane</keyword>